<name>A0A9P6FP87_9FUNG</name>
<comment type="caution">
    <text evidence="2">The sequence shown here is derived from an EMBL/GenBank/DDBJ whole genome shotgun (WGS) entry which is preliminary data.</text>
</comment>
<dbReference type="OrthoDB" id="2443936at2759"/>
<feature type="compositionally biased region" description="Acidic residues" evidence="1">
    <location>
        <begin position="198"/>
        <end position="208"/>
    </location>
</feature>
<accession>A0A9P6FP87</accession>
<evidence type="ECO:0000256" key="1">
    <source>
        <dbReference type="SAM" id="MobiDB-lite"/>
    </source>
</evidence>
<evidence type="ECO:0000313" key="3">
    <source>
        <dbReference type="Proteomes" id="UP000780801"/>
    </source>
</evidence>
<proteinExistence type="predicted"/>
<feature type="region of interest" description="Disordered" evidence="1">
    <location>
        <begin position="123"/>
        <end position="208"/>
    </location>
</feature>
<organism evidence="2 3">
    <name type="scientific">Lunasporangiospora selenospora</name>
    <dbReference type="NCBI Taxonomy" id="979761"/>
    <lineage>
        <taxon>Eukaryota</taxon>
        <taxon>Fungi</taxon>
        <taxon>Fungi incertae sedis</taxon>
        <taxon>Mucoromycota</taxon>
        <taxon>Mortierellomycotina</taxon>
        <taxon>Mortierellomycetes</taxon>
        <taxon>Mortierellales</taxon>
        <taxon>Mortierellaceae</taxon>
        <taxon>Lunasporangiospora</taxon>
    </lineage>
</organism>
<gene>
    <name evidence="2" type="ORF">BGW38_004867</name>
</gene>
<dbReference type="AlphaFoldDB" id="A0A9P6FP87"/>
<dbReference type="Proteomes" id="UP000780801">
    <property type="component" value="Unassembled WGS sequence"/>
</dbReference>
<dbReference type="EMBL" id="JAABOA010003098">
    <property type="protein sequence ID" value="KAF9579043.1"/>
    <property type="molecule type" value="Genomic_DNA"/>
</dbReference>
<keyword evidence="3" id="KW-1185">Reference proteome</keyword>
<evidence type="ECO:0000313" key="2">
    <source>
        <dbReference type="EMBL" id="KAF9579043.1"/>
    </source>
</evidence>
<sequence>MDDLFWSKRLKDKNTAIVINDASIIVQEASLKQANSNIRQHFNRHGPKLDDKNRRAVAIQVDKDDLFHQAEYSEKDDNDDDDDEVALVNFKARTYDNRKCPHDALGDDGDSDGNEQATMRLVQKNTDQSEEATIDSVEDKASDKVETSSQVVNQRQPKRARKANERQSKKTSSSSMTGCAKEACAANTLNPGTPSISETEDESQEQDDVEGLIKMIKRVDHNSCSELKMNRREEKALDELSSVKDRRLRNMYEHLIINLPRREDPPDAEETLVTNFISPKLHAFVQNTDAGLVTHYPNTNSKVQKQEGVVPDRPGFKLTLNGVEASYGEVTGYQQRADKGKNGFDLWRLARFGKFILDRGTSGASITNHI</sequence>
<feature type="compositionally biased region" description="Basic and acidic residues" evidence="1">
    <location>
        <begin position="137"/>
        <end position="146"/>
    </location>
</feature>
<protein>
    <submittedName>
        <fullName evidence="2">Uncharacterized protein</fullName>
    </submittedName>
</protein>
<reference evidence="2" key="1">
    <citation type="journal article" date="2020" name="Fungal Divers.">
        <title>Resolving the Mortierellaceae phylogeny through synthesis of multi-gene phylogenetics and phylogenomics.</title>
        <authorList>
            <person name="Vandepol N."/>
            <person name="Liber J."/>
            <person name="Desiro A."/>
            <person name="Na H."/>
            <person name="Kennedy M."/>
            <person name="Barry K."/>
            <person name="Grigoriev I.V."/>
            <person name="Miller A.N."/>
            <person name="O'Donnell K."/>
            <person name="Stajich J.E."/>
            <person name="Bonito G."/>
        </authorList>
    </citation>
    <scope>NUCLEOTIDE SEQUENCE</scope>
    <source>
        <strain evidence="2">KOD1015</strain>
    </source>
</reference>